<feature type="transmembrane region" description="Helical" evidence="2">
    <location>
        <begin position="31"/>
        <end position="52"/>
    </location>
</feature>
<keyword evidence="2" id="KW-0472">Membrane</keyword>
<organism evidence="3 4">
    <name type="scientific">Portunus trituberculatus</name>
    <name type="common">Swimming crab</name>
    <name type="synonym">Neptunus trituberculatus</name>
    <dbReference type="NCBI Taxonomy" id="210409"/>
    <lineage>
        <taxon>Eukaryota</taxon>
        <taxon>Metazoa</taxon>
        <taxon>Ecdysozoa</taxon>
        <taxon>Arthropoda</taxon>
        <taxon>Crustacea</taxon>
        <taxon>Multicrustacea</taxon>
        <taxon>Malacostraca</taxon>
        <taxon>Eumalacostraca</taxon>
        <taxon>Eucarida</taxon>
        <taxon>Decapoda</taxon>
        <taxon>Pleocyemata</taxon>
        <taxon>Brachyura</taxon>
        <taxon>Eubrachyura</taxon>
        <taxon>Portunoidea</taxon>
        <taxon>Portunidae</taxon>
        <taxon>Portuninae</taxon>
        <taxon>Portunus</taxon>
    </lineage>
</organism>
<gene>
    <name evidence="3" type="ORF">E2C01_045108</name>
</gene>
<evidence type="ECO:0000256" key="2">
    <source>
        <dbReference type="SAM" id="Phobius"/>
    </source>
</evidence>
<evidence type="ECO:0000256" key="1">
    <source>
        <dbReference type="SAM" id="MobiDB-lite"/>
    </source>
</evidence>
<reference evidence="3 4" key="1">
    <citation type="submission" date="2019-05" db="EMBL/GenBank/DDBJ databases">
        <title>Another draft genome of Portunus trituberculatus and its Hox gene families provides insights of decapod evolution.</title>
        <authorList>
            <person name="Jeong J.-H."/>
            <person name="Song I."/>
            <person name="Kim S."/>
            <person name="Choi T."/>
            <person name="Kim D."/>
            <person name="Ryu S."/>
            <person name="Kim W."/>
        </authorList>
    </citation>
    <scope>NUCLEOTIDE SEQUENCE [LARGE SCALE GENOMIC DNA]</scope>
    <source>
        <tissue evidence="3">Muscle</tissue>
    </source>
</reference>
<protein>
    <recommendedName>
        <fullName evidence="5">Transmembrane protein</fullName>
    </recommendedName>
</protein>
<dbReference type="EMBL" id="VSRR010010065">
    <property type="protein sequence ID" value="MPC51263.1"/>
    <property type="molecule type" value="Genomic_DNA"/>
</dbReference>
<feature type="compositionally biased region" description="Basic residues" evidence="1">
    <location>
        <begin position="9"/>
        <end position="18"/>
    </location>
</feature>
<sequence>MNDGIYKVSRSRRRHNPATRRASQSVSQPYSVGRCGGAVVVMVVVVMVMDGLARGDMVVVTVTVVLVTVVVVLVVVVVLAAVILRRWIDGMIHLLPESI</sequence>
<feature type="region of interest" description="Disordered" evidence="1">
    <location>
        <begin position="1"/>
        <end position="29"/>
    </location>
</feature>
<evidence type="ECO:0008006" key="5">
    <source>
        <dbReference type="Google" id="ProtNLM"/>
    </source>
</evidence>
<dbReference type="Proteomes" id="UP000324222">
    <property type="component" value="Unassembled WGS sequence"/>
</dbReference>
<evidence type="ECO:0000313" key="3">
    <source>
        <dbReference type="EMBL" id="MPC51263.1"/>
    </source>
</evidence>
<keyword evidence="2" id="KW-1133">Transmembrane helix</keyword>
<keyword evidence="2" id="KW-0812">Transmembrane</keyword>
<proteinExistence type="predicted"/>
<feature type="transmembrane region" description="Helical" evidence="2">
    <location>
        <begin position="58"/>
        <end position="84"/>
    </location>
</feature>
<evidence type="ECO:0000313" key="4">
    <source>
        <dbReference type="Proteomes" id="UP000324222"/>
    </source>
</evidence>
<name>A0A5B7G1X3_PORTR</name>
<accession>A0A5B7G1X3</accession>
<dbReference type="AlphaFoldDB" id="A0A5B7G1X3"/>
<keyword evidence="4" id="KW-1185">Reference proteome</keyword>
<comment type="caution">
    <text evidence="3">The sequence shown here is derived from an EMBL/GenBank/DDBJ whole genome shotgun (WGS) entry which is preliminary data.</text>
</comment>